<proteinExistence type="inferred from homology"/>
<feature type="domain" description="Kazal-like" evidence="22">
    <location>
        <begin position="2327"/>
        <end position="2374"/>
    </location>
</feature>
<evidence type="ECO:0000259" key="16">
    <source>
        <dbReference type="PROSITE" id="PS50026"/>
    </source>
</evidence>
<dbReference type="GO" id="GO:0042151">
    <property type="term" value="C:nematocyst"/>
    <property type="evidence" value="ECO:0007669"/>
    <property type="project" value="UniProtKB-SubCell"/>
</dbReference>
<feature type="domain" description="NTR" evidence="17">
    <location>
        <begin position="3343"/>
        <end position="3477"/>
    </location>
</feature>
<dbReference type="InterPro" id="IPR007955">
    <property type="entry name" value="Bystin"/>
</dbReference>
<evidence type="ECO:0000256" key="10">
    <source>
        <dbReference type="ARBA" id="ARBA00023157"/>
    </source>
</evidence>
<dbReference type="PROSITE" id="PS51465">
    <property type="entry name" value="KAZAL_2"/>
    <property type="match status" value="16"/>
</dbReference>
<dbReference type="GO" id="GO:0004867">
    <property type="term" value="F:serine-type endopeptidase inhibitor activity"/>
    <property type="evidence" value="ECO:0007669"/>
    <property type="project" value="UniProtKB-KW"/>
</dbReference>
<dbReference type="CDD" id="cd00191">
    <property type="entry name" value="TY"/>
    <property type="match status" value="4"/>
</dbReference>
<keyword evidence="9" id="KW-0722">Serine protease inhibitor</keyword>
<dbReference type="InterPro" id="IPR000742">
    <property type="entry name" value="EGF"/>
</dbReference>
<keyword evidence="10 13" id="KW-1015">Disulfide bond</keyword>
<feature type="disulfide bond" evidence="14">
    <location>
        <begin position="1333"/>
        <end position="1340"/>
    </location>
</feature>
<feature type="domain" description="WAP" evidence="21">
    <location>
        <begin position="2971"/>
        <end position="3019"/>
    </location>
</feature>
<feature type="domain" description="Thyroglobulin type-1" evidence="20">
    <location>
        <begin position="1294"/>
        <end position="1361"/>
    </location>
</feature>
<dbReference type="SMART" id="SM00274">
    <property type="entry name" value="FOLN"/>
    <property type="match status" value="9"/>
</dbReference>
<feature type="domain" description="Kazal-like" evidence="22">
    <location>
        <begin position="3063"/>
        <end position="3118"/>
    </location>
</feature>
<evidence type="ECO:0000256" key="2">
    <source>
        <dbReference type="ARBA" id="ARBA00004613"/>
    </source>
</evidence>
<keyword evidence="24" id="KW-1185">Reference proteome</keyword>
<dbReference type="PROSITE" id="PS01186">
    <property type="entry name" value="EGF_2"/>
    <property type="match status" value="1"/>
</dbReference>
<name>A0A2B4RFQ4_STYPI</name>
<feature type="domain" description="WAP" evidence="21">
    <location>
        <begin position="997"/>
        <end position="1047"/>
    </location>
</feature>
<evidence type="ECO:0000313" key="24">
    <source>
        <dbReference type="Proteomes" id="UP000225706"/>
    </source>
</evidence>
<comment type="subcellular location">
    <subcellularLocation>
        <location evidence="1">Nematocyst</location>
    </subcellularLocation>
    <subcellularLocation>
        <location evidence="2">Secreted</location>
    </subcellularLocation>
</comment>
<evidence type="ECO:0000259" key="21">
    <source>
        <dbReference type="PROSITE" id="PS51390"/>
    </source>
</evidence>
<dbReference type="InterPro" id="IPR036179">
    <property type="entry name" value="Ig-like_dom_sf"/>
</dbReference>
<feature type="domain" description="WAP" evidence="21">
    <location>
        <begin position="2531"/>
        <end position="2579"/>
    </location>
</feature>
<dbReference type="InterPro" id="IPR001134">
    <property type="entry name" value="Netrin_domain"/>
</dbReference>
<evidence type="ECO:0000256" key="1">
    <source>
        <dbReference type="ARBA" id="ARBA00004532"/>
    </source>
</evidence>
<feature type="domain" description="Kazal-like" evidence="22">
    <location>
        <begin position="2014"/>
        <end position="2061"/>
    </location>
</feature>
<dbReference type="PROSITE" id="PS50026">
    <property type="entry name" value="EGF_3"/>
    <property type="match status" value="1"/>
</dbReference>
<dbReference type="PANTHER" id="PTHR45938">
    <property type="entry name" value="ACP24A4-RELATED"/>
    <property type="match status" value="1"/>
</dbReference>
<dbReference type="InterPro" id="IPR024731">
    <property type="entry name" value="NELL2-like_EGF"/>
</dbReference>
<feature type="domain" description="Thyroglobulin type-1" evidence="20">
    <location>
        <begin position="1102"/>
        <end position="1176"/>
    </location>
</feature>
<feature type="domain" description="Kazal-like" evidence="22">
    <location>
        <begin position="1809"/>
        <end position="1877"/>
    </location>
</feature>
<evidence type="ECO:0000256" key="3">
    <source>
        <dbReference type="ARBA" id="ARBA00005743"/>
    </source>
</evidence>
<dbReference type="SUPFAM" id="SSF57256">
    <property type="entry name" value="Elafin-like"/>
    <property type="match status" value="11"/>
</dbReference>
<comment type="caution">
    <text evidence="23">The sequence shown here is derived from an EMBL/GenBank/DDBJ whole genome shotgun (WGS) entry which is preliminary data.</text>
</comment>
<evidence type="ECO:0000259" key="22">
    <source>
        <dbReference type="PROSITE" id="PS51465"/>
    </source>
</evidence>
<evidence type="ECO:0000256" key="14">
    <source>
        <dbReference type="PROSITE-ProRule" id="PRU00500"/>
    </source>
</evidence>
<feature type="domain" description="WAP" evidence="21">
    <location>
        <begin position="1369"/>
        <end position="1419"/>
    </location>
</feature>
<dbReference type="InterPro" id="IPR020901">
    <property type="entry name" value="Prtase_inh_Kunz-CS"/>
</dbReference>
<dbReference type="Pfam" id="PF05291">
    <property type="entry name" value="Bystin"/>
    <property type="match status" value="2"/>
</dbReference>
<dbReference type="InterPro" id="IPR036880">
    <property type="entry name" value="Kunitz_BPTI_sf"/>
</dbReference>
<evidence type="ECO:0000256" key="7">
    <source>
        <dbReference type="ARBA" id="ARBA00022690"/>
    </source>
</evidence>
<dbReference type="SUPFAM" id="SSF57362">
    <property type="entry name" value="BPTI-like"/>
    <property type="match status" value="5"/>
</dbReference>
<dbReference type="InterPro" id="IPR008197">
    <property type="entry name" value="WAP_dom"/>
</dbReference>
<dbReference type="EMBL" id="LSMT01000685">
    <property type="protein sequence ID" value="PFX15105.1"/>
    <property type="molecule type" value="Genomic_DNA"/>
</dbReference>
<dbReference type="PROSITE" id="PS50835">
    <property type="entry name" value="IG_LIKE"/>
    <property type="match status" value="1"/>
</dbReference>
<dbReference type="InterPro" id="IPR002350">
    <property type="entry name" value="Kazal_dom"/>
</dbReference>
<dbReference type="PROSITE" id="PS50189">
    <property type="entry name" value="NTR"/>
    <property type="match status" value="1"/>
</dbReference>
<feature type="domain" description="Kazal-like" evidence="22">
    <location>
        <begin position="3199"/>
        <end position="3246"/>
    </location>
</feature>
<feature type="domain" description="EGF-like" evidence="16">
    <location>
        <begin position="1951"/>
        <end position="1989"/>
    </location>
</feature>
<feature type="domain" description="BPTI/Kunitz inhibitor" evidence="18">
    <location>
        <begin position="629"/>
        <end position="679"/>
    </location>
</feature>
<accession>A0A2B4RFQ4</accession>
<feature type="domain" description="WAP" evidence="21">
    <location>
        <begin position="1169"/>
        <end position="1219"/>
    </location>
</feature>
<dbReference type="InterPro" id="IPR000716">
    <property type="entry name" value="Thyroglobulin_1"/>
</dbReference>
<evidence type="ECO:0000256" key="8">
    <source>
        <dbReference type="ARBA" id="ARBA00022729"/>
    </source>
</evidence>
<feature type="domain" description="WAP" evidence="21">
    <location>
        <begin position="790"/>
        <end position="839"/>
    </location>
</feature>
<feature type="domain" description="BPTI/Kunitz inhibitor" evidence="18">
    <location>
        <begin position="567"/>
        <end position="621"/>
    </location>
</feature>
<dbReference type="PANTHER" id="PTHR45938:SF11">
    <property type="entry name" value="WAP, KAZAL, IMMUNOGLOBULIN, KUNITZ AND NTR DOMAIN-CONTAINING PROTEIN 2-LIKE"/>
    <property type="match status" value="1"/>
</dbReference>
<feature type="domain" description="Ig-like" evidence="19">
    <location>
        <begin position="464"/>
        <end position="550"/>
    </location>
</feature>
<dbReference type="CDD" id="cd00109">
    <property type="entry name" value="Kunitz-type"/>
    <property type="match status" value="4"/>
</dbReference>
<dbReference type="InterPro" id="IPR013783">
    <property type="entry name" value="Ig-like_fold"/>
</dbReference>
<feature type="domain" description="Kazal-like" evidence="22">
    <location>
        <begin position="2161"/>
        <end position="2230"/>
    </location>
</feature>
<dbReference type="CDD" id="cd22593">
    <property type="entry name" value="Kunitz_conkunitzin"/>
    <property type="match status" value="1"/>
</dbReference>
<dbReference type="Gene3D" id="4.10.75.10">
    <property type="entry name" value="Elafin-like"/>
    <property type="match status" value="13"/>
</dbReference>
<dbReference type="SUPFAM" id="SSF57610">
    <property type="entry name" value="Thyroglobulin type-1 domain"/>
    <property type="match status" value="4"/>
</dbReference>
<reference evidence="24" key="1">
    <citation type="journal article" date="2017" name="bioRxiv">
        <title>Comparative analysis of the genomes of Stylophora pistillata and Acropora digitifera provides evidence for extensive differences between species of corals.</title>
        <authorList>
            <person name="Voolstra C.R."/>
            <person name="Li Y."/>
            <person name="Liew Y.J."/>
            <person name="Baumgarten S."/>
            <person name="Zoccola D."/>
            <person name="Flot J.-F."/>
            <person name="Tambutte S."/>
            <person name="Allemand D."/>
            <person name="Aranda M."/>
        </authorList>
    </citation>
    <scope>NUCLEOTIDE SEQUENCE [LARGE SCALE GENOMIC DNA]</scope>
</reference>
<evidence type="ECO:0000256" key="13">
    <source>
        <dbReference type="PROSITE-ProRule" id="PRU00076"/>
    </source>
</evidence>
<dbReference type="PROSITE" id="PS51390">
    <property type="entry name" value="WAP"/>
    <property type="match status" value="15"/>
</dbReference>
<dbReference type="InterPro" id="IPR007110">
    <property type="entry name" value="Ig-like_dom"/>
</dbReference>
<dbReference type="SMART" id="SM00217">
    <property type="entry name" value="WAP"/>
    <property type="match status" value="15"/>
</dbReference>
<dbReference type="OrthoDB" id="126772at2759"/>
<dbReference type="PRINTS" id="PR00759">
    <property type="entry name" value="BASICPTASE"/>
</dbReference>
<feature type="domain" description="WAP" evidence="21">
    <location>
        <begin position="946"/>
        <end position="996"/>
    </location>
</feature>
<dbReference type="Pfam" id="PF00095">
    <property type="entry name" value="WAP"/>
    <property type="match status" value="14"/>
</dbReference>
<feature type="domain" description="Kazal-like" evidence="22">
    <location>
        <begin position="3330"/>
        <end position="3378"/>
    </location>
</feature>
<dbReference type="SMART" id="SM00181">
    <property type="entry name" value="EGF"/>
    <property type="match status" value="6"/>
</dbReference>
<feature type="domain" description="BPTI/Kunitz inhibitor" evidence="18">
    <location>
        <begin position="2847"/>
        <end position="2897"/>
    </location>
</feature>
<dbReference type="SUPFAM" id="SSF100895">
    <property type="entry name" value="Kazal-type serine protease inhibitors"/>
    <property type="match status" value="16"/>
</dbReference>
<dbReference type="PROSITE" id="PS50279">
    <property type="entry name" value="BPTI_KUNITZ_2"/>
    <property type="match status" value="5"/>
</dbReference>
<feature type="disulfide bond" evidence="13">
    <location>
        <begin position="1955"/>
        <end position="1965"/>
    </location>
</feature>
<evidence type="ECO:0000256" key="9">
    <source>
        <dbReference type="ARBA" id="ARBA00022900"/>
    </source>
</evidence>
<dbReference type="GO" id="GO:0005615">
    <property type="term" value="C:extracellular space"/>
    <property type="evidence" value="ECO:0007669"/>
    <property type="project" value="TreeGrafter"/>
</dbReference>
<protein>
    <submittedName>
        <fullName evidence="23">Bystin</fullName>
    </submittedName>
</protein>
<keyword evidence="12" id="KW-0166">Nematocyst</keyword>
<dbReference type="Proteomes" id="UP000225706">
    <property type="component" value="Unassembled WGS sequence"/>
</dbReference>
<evidence type="ECO:0000256" key="15">
    <source>
        <dbReference type="SAM" id="MobiDB-lite"/>
    </source>
</evidence>
<evidence type="ECO:0000256" key="12">
    <source>
        <dbReference type="ARBA" id="ARBA00023331"/>
    </source>
</evidence>
<dbReference type="FunFam" id="4.10.410.10:FF:000004">
    <property type="entry name" value="Tissue factor pathway inhibitor"/>
    <property type="match status" value="2"/>
</dbReference>
<dbReference type="CDD" id="cd00104">
    <property type="entry name" value="KAZAL_FS"/>
    <property type="match status" value="14"/>
</dbReference>
<evidence type="ECO:0000256" key="5">
    <source>
        <dbReference type="ARBA" id="ARBA00022525"/>
    </source>
</evidence>
<dbReference type="PROSITE" id="PS51162">
    <property type="entry name" value="THYROGLOBULIN_1_2"/>
    <property type="match status" value="4"/>
</dbReference>
<gene>
    <name evidence="23" type="primary">bysl</name>
    <name evidence="23" type="ORF">AWC38_SpisGene20690</name>
</gene>
<feature type="domain" description="Kazal-like" evidence="22">
    <location>
        <begin position="1741"/>
        <end position="1797"/>
    </location>
</feature>
<dbReference type="InterPro" id="IPR003599">
    <property type="entry name" value="Ig_sub"/>
</dbReference>
<dbReference type="SUPFAM" id="SSF50242">
    <property type="entry name" value="TIMP-like"/>
    <property type="match status" value="1"/>
</dbReference>
<dbReference type="InterPro" id="IPR036058">
    <property type="entry name" value="Kazal_dom_sf"/>
</dbReference>
<dbReference type="PROSITE" id="PS00484">
    <property type="entry name" value="THYROGLOBULIN_1_1"/>
    <property type="match status" value="4"/>
</dbReference>
<evidence type="ECO:0000256" key="11">
    <source>
        <dbReference type="ARBA" id="ARBA00023319"/>
    </source>
</evidence>
<feature type="domain" description="Kazal-like" evidence="22">
    <location>
        <begin position="2615"/>
        <end position="2662"/>
    </location>
</feature>
<dbReference type="SMART" id="SM00211">
    <property type="entry name" value="TY"/>
    <property type="match status" value="4"/>
</dbReference>
<keyword evidence="8" id="KW-0732">Signal</keyword>
<dbReference type="CDD" id="cd00199">
    <property type="entry name" value="WAP"/>
    <property type="match status" value="1"/>
</dbReference>
<keyword evidence="6 13" id="KW-0245">EGF-like domain</keyword>
<dbReference type="PROSITE" id="PS00280">
    <property type="entry name" value="BPTI_KUNITZ_1"/>
    <property type="match status" value="4"/>
</dbReference>
<dbReference type="Pfam" id="PF00086">
    <property type="entry name" value="Thyroglobulin_1"/>
    <property type="match status" value="4"/>
</dbReference>
<dbReference type="Gene3D" id="4.10.800.10">
    <property type="entry name" value="Thyroglobulin type-1"/>
    <property type="match status" value="4"/>
</dbReference>
<dbReference type="SMART" id="SM00131">
    <property type="entry name" value="KU"/>
    <property type="match status" value="5"/>
</dbReference>
<feature type="domain" description="WAP" evidence="21">
    <location>
        <begin position="687"/>
        <end position="736"/>
    </location>
</feature>
<dbReference type="InterPro" id="IPR036645">
    <property type="entry name" value="Elafin-like_sf"/>
</dbReference>
<dbReference type="InterPro" id="IPR003645">
    <property type="entry name" value="Fol_N"/>
</dbReference>
<keyword evidence="5" id="KW-0964">Secreted</keyword>
<dbReference type="GO" id="GO:0048019">
    <property type="term" value="F:receptor antagonist activity"/>
    <property type="evidence" value="ECO:0007669"/>
    <property type="project" value="TreeGrafter"/>
</dbReference>
<sequence length="3484" mass="380634">MEVSERSGPSFEKKMSNALKGDRVIHRVTFNPNSASPGEVLRVPVPKLDKGVVLVPGSLALVFHLTVSGHANNFLVNNVARALVDRLTLKFAGEIVQDTDGYDLFKLWEDLFLTENEKANMFREGIQSEDLSKIRCNPGDKKTLGVDKENKLNAVYGKMYRIPLDHDILKDHGVFFPRALSDELLFELRLAPAGSVVKGCDPTKLSYQLTDIQLEYEVIHSKKLADEALSNYKNGKSVGQILAKYRSGKLPKAFKVIPSLANWEESQRSGLQQPCFKQQEHLCQISMLRWLRGDTELFKAHVDCVCKNVASRTRTCTLREAIIIGSLISKTSIPVLHSSAAMLKIAEMDYSGANSIFLRHFFDKKYALPYRVIDAVVYHFLRFLSDKGILPVLWHQSLLTFVQRYKEDVSSEQKDALMELCRVQVHDQVTYALKQNALARDKFVPLTKITKLYVNVVILAQEIPLEISPQHQSSQTLYAGEPGKIECKILGKAAQYLWQKVGTRILPYGRVLSLNSNKLLFRRVQLKDAGRYECRAYSGSMRVVVPITVVVLDPKTKDTAVASNQVCTLEKLVGIGTDPSKFSTRWYFDSVESLMCVSFLYRGTGGNKNNFKTKAECLRKCSHAAEVVCKLQPDVGLCKGYFPRYFFNDTSGQCEKFIYGGCEGNSNNFHTIELCQKKCQPASDFAVQVKPGRCPWRRSILRFCLLGQDTCATDQECPGDNKCCHDGCSHSCASPVSEVKPGQCPKVDKKNGTVCNKMGDMCDKDADCPASRKCCDNGCQKDCTMPESVRALKPGVCPQNSTVDPKLCKSMKNECEVDGDCFGHLKCCFNGCHKECSATPVPKPGECPLNDFIPPELCEVTEDNCKNDQDCKGRDKCCATGCNLDCMTPPIPEKRGQCPIVDYIDPEACEETTDECSEDFDCKGKDKCCATGCKNECISPPREPATIRKDGQCPKPWKGLDGICDRRGDMCAGDDDCSGPQRCCFNGCQRDCIAPVPADKPGECPSPWKGQDGICDRRGDMCNVDIDCDASEKCCFNGCQRDCVKPSIGKKSSGKPGQCPSPWKQQPCDRKGDVCGEDIDCTSGSKCCHSGCQRDCVKPENLTKCQEETQSALDKLAADPPLLGVFVPRCKPDGDYEDQQCHELYCWCVDGGGQKISGTEVQGTAVCSNQAKPGTCPRPWLGQEGVCNLLPDMCQHDSDCDGDRRCCFNGCQNYCASPVGIKLCIRHRKREMSKSHRGRPLIGTFIPSCKLNGDYEEVQCHGSTGNCWCVDKFGNELEGTRVRGEPNCTTSVGITPCTRQKMSVLSRNQGGVPLIGAFTPSCKPNGDYEEVQCHGSIGFCWCVDSLGNEVEGTRVRGEPNCTISASREINGKEGTCPKPWKGLTGFCDKLGDECGMDFHCSVNQKCCFSGCQQMCMNTSEAHKKADMKPGQCPKPWLGKEELCDRRGDMCAKDTDCKGSELCCFNGCQKDCVNPGGSKVVNIVLYQAARNPEKINSNTSFLSGLSTCQQRFEESFLFPQLGRFVPSCKKSGGFQEMQCHPSTGYCWCVDSYGREQLGTRTRGKPNCTLPDPCQFTTCPNYGQCVPAKDHKSVECKCDIACTRIYDPVCGTDGKTYGNECTLKAEVCAGKKNVTVDYKGECEVVDLCASVKCDFYSECDVIDGNITCACPGSGSRPSCGNEEEPLCGSDGNIYENLCHLMTASCQQKTEISPALPESCEIEDVDPCINITCSHPLQNCTTDAEGKPVCSCAHLGSCPKILQPVCGDDGQNYDNKCILDFLSCEEGKVVSVDYEGNCKEDIASSITLDPCSTVNCSHPLASCQDLNGTATCVCSTAVTLELFYVCGSDGETYPNPRSLEVASCLTGGAIKKVKDGKCSKLMDPCEVSLCRHKRHRCEVQNGTATCVCNAACTLEYDPVCASNNNTYPNLCGMEVAACESGERLRVVRPGRCVRDLDCPDTCHENAQCIELVLGGRKCVCNPGYEGDGIDCSADPCSVKRCEHYATCVEDGGMGKCVCPQVCPRNFLPVCGSDGKIYDNICLLEVASCSQQKKITIASKDSCKPDPCEKSNCSHPLHHCLKSPRGAACVCLPFLCTMEYIPVCGSDGQTYSNECVLRSAACERSQTIAVASQGECKKENKSEVNSDEYDDCSDDDDDNRDDPCSAPDLCTHPYHQCHVVGGKALCICPMVIPTNLAPVCGSDGQTYPNPSALESMSCLANRIVEAEYSGECHATWDPCDISLCSHHRHYCKVVDGKAVCVCSQVCSLILRPVCGSDGKSYPNNCTLEVEACMTGKDLTYVSEGECDPCSRMVCTDPRKHCKVVQGAATCECNEICTLDYNPVCGSDGKTYPNQCSLEVEACKTGKILIMVKPGECEPQCPILDPTPLCVLKNESCYTGNVTCPAGLKCCLDNDCSHKCTEPALDDGTRPGECPVINPTPLCAKVTGCQSDKVCPLGTRCCLQKGCTQKCVRVEIPPPPPPLLLQCPLLNPSPSCGLPPDAPPNCFTGGAKCPTGQVCCLDNDCYHKCVTPARADGTRPGTCPVPNPIPTCGSTPGCESDDGCALGERCCLQRNCTKKCVKTLPPLSESGHENDLLCVPPCHPFGKCVRNQETGQNECTCDRVCTREYAPVCGTDGKTYSTECMLMYSVCKDASSVVMKHPGKCRQDTPEDSCPVLNPTPLCSDPIPGCSKDSECADGEKCCLRGDCTRRCYAPAKPGRCPKTYPKPCPLIRGSPECTTDWDCSGDLKCCFDGCSTKCTSSFEKPRDENPCEVTLCSFPATVCKVVKGKPTCQCRQTWPLHHIDPVCASDGRTYDNMCQLEVNACLLEAGGMPPGQLTYIGNGECKAAQICSLPVETGRCFAAMKRFFFNSTSRRCEEFIFGGCEGNTNRFDTEKDCYDFCGSLDTCELRPCPDPYAICSITKSGERQCACPEICTSIERPVCGTDGQTYGNECQMKVEACKQGMMIKIKAPGRCNTNPGFCPIVDPQICPSEQEDSCFDDASCRNNEKCCHDGCRKLCVTPLPKPNQGPPRLIKQQITPLDFGKKPTPEDSCRKCKFPQSACSVNEQGEADCRCPEACTAVFAPVCGSDGRNYTNKCQLEVEACKPENVGSLTLRHVGPCVCDLPLAGGPCFGYFPRFFFNSTTKRCERFVYGGCQGNGNNFLTIEACENKCISLSPNPCNGFVCKHKRHRCVVKDNKPFCECDKACTREYDPYCASGGVTYSNKCVLETSECESGKNLDILHPGECKACDLTPEPGPCKAYMPSYFFNATSKACEEFIYGGCKGNDNRFATIDDCENKCKAEKPKSDDPCQLINCDFHGVCRVNDNGDAVCECNTACPFIYDPVCGSDGKNYSNECVLKSQACVNHTVITVVGGPAKCLIKGTFEKIENEPDSDVSSLMVRVTGVYKGSDSSQNKLIRISFAEDLNSCFCKELGLSKTVVIAGTVTDDGDYLLDESSYVRHASKRLLKKVQERTKQDRCRKMKKQE</sequence>
<feature type="domain" description="WAP" evidence="21">
    <location>
        <begin position="891"/>
        <end position="941"/>
    </location>
</feature>
<feature type="domain" description="WAP" evidence="21">
    <location>
        <begin position="2365"/>
        <end position="2419"/>
    </location>
</feature>
<feature type="domain" description="WAP" evidence="21">
    <location>
        <begin position="840"/>
        <end position="890"/>
    </location>
</feature>
<dbReference type="Pfam" id="PF07648">
    <property type="entry name" value="Kazal_2"/>
    <property type="match status" value="12"/>
</dbReference>
<keyword evidence="7" id="KW-0646">Protease inhibitor</keyword>
<feature type="domain" description="BPTI/Kunitz inhibitor" evidence="18">
    <location>
        <begin position="3247"/>
        <end position="3297"/>
    </location>
</feature>
<dbReference type="Pfam" id="PF00050">
    <property type="entry name" value="Kazal_1"/>
    <property type="match status" value="4"/>
</dbReference>
<evidence type="ECO:0000313" key="23">
    <source>
        <dbReference type="EMBL" id="PFX15105.1"/>
    </source>
</evidence>
<feature type="domain" description="BPTI/Kunitz inhibitor" evidence="18">
    <location>
        <begin position="3119"/>
        <end position="3169"/>
    </location>
</feature>
<dbReference type="SMART" id="SM00280">
    <property type="entry name" value="KAZAL"/>
    <property type="match status" value="16"/>
</dbReference>
<dbReference type="Pfam" id="PF12947">
    <property type="entry name" value="EGF_3"/>
    <property type="match status" value="1"/>
</dbReference>
<feature type="domain" description="Kazal-like" evidence="22">
    <location>
        <begin position="2086"/>
        <end position="2134"/>
    </location>
</feature>
<feature type="region of interest" description="Disordered" evidence="15">
    <location>
        <begin position="1049"/>
        <end position="1070"/>
    </location>
</feature>
<feature type="domain" description="Thyroglobulin type-1" evidence="20">
    <location>
        <begin position="1504"/>
        <end position="1566"/>
    </location>
</feature>
<comment type="similarity">
    <text evidence="4">Belongs to the venom Kunitz-type family. Sea anemone type 2 potassium channel toxin subfamily.</text>
</comment>
<feature type="domain" description="WAP" evidence="21">
    <location>
        <begin position="737"/>
        <end position="787"/>
    </location>
</feature>
<dbReference type="SMART" id="SM00409">
    <property type="entry name" value="IG"/>
    <property type="match status" value="1"/>
</dbReference>
<dbReference type="STRING" id="50429.A0A2B4RFQ4"/>
<feature type="domain" description="Thyroglobulin type-1" evidence="20">
    <location>
        <begin position="1221"/>
        <end position="1288"/>
    </location>
</feature>
<comment type="similarity">
    <text evidence="3">Belongs to the WFIKKN family.</text>
</comment>
<feature type="domain" description="Kazal-like" evidence="22">
    <location>
        <begin position="2257"/>
        <end position="2304"/>
    </location>
</feature>
<evidence type="ECO:0000259" key="19">
    <source>
        <dbReference type="PROSITE" id="PS50835"/>
    </source>
</evidence>
<feature type="domain" description="Kazal-like" evidence="22">
    <location>
        <begin position="2773"/>
        <end position="2843"/>
    </location>
</feature>
<feature type="domain" description="WAP" evidence="21">
    <location>
        <begin position="1052"/>
        <end position="1100"/>
    </location>
</feature>
<evidence type="ECO:0000256" key="4">
    <source>
        <dbReference type="ARBA" id="ARBA00007226"/>
    </source>
</evidence>
<feature type="domain" description="Kazal-like" evidence="22">
    <location>
        <begin position="2919"/>
        <end position="2973"/>
    </location>
</feature>
<dbReference type="InterPro" id="IPR008993">
    <property type="entry name" value="TIMP-like_OB-fold"/>
</dbReference>
<organism evidence="23 24">
    <name type="scientific">Stylophora pistillata</name>
    <name type="common">Smooth cauliflower coral</name>
    <dbReference type="NCBI Taxonomy" id="50429"/>
    <lineage>
        <taxon>Eukaryota</taxon>
        <taxon>Metazoa</taxon>
        <taxon>Cnidaria</taxon>
        <taxon>Anthozoa</taxon>
        <taxon>Hexacorallia</taxon>
        <taxon>Scleractinia</taxon>
        <taxon>Astrocoeniina</taxon>
        <taxon>Pocilloporidae</taxon>
        <taxon>Stylophora</taxon>
    </lineage>
</organism>
<evidence type="ECO:0000256" key="6">
    <source>
        <dbReference type="ARBA" id="ARBA00022536"/>
    </source>
</evidence>
<dbReference type="Gene3D" id="2.60.40.10">
    <property type="entry name" value="Immunoglobulins"/>
    <property type="match status" value="1"/>
</dbReference>
<feature type="disulfide bond" evidence="14">
    <location>
        <begin position="1260"/>
        <end position="1267"/>
    </location>
</feature>
<evidence type="ECO:0000259" key="18">
    <source>
        <dbReference type="PROSITE" id="PS50279"/>
    </source>
</evidence>
<dbReference type="GO" id="GO:0050431">
    <property type="term" value="F:transforming growth factor beta binding"/>
    <property type="evidence" value="ECO:0007669"/>
    <property type="project" value="TreeGrafter"/>
</dbReference>
<dbReference type="InterPro" id="IPR036857">
    <property type="entry name" value="Thyroglobulin_1_sf"/>
</dbReference>
<evidence type="ECO:0000259" key="20">
    <source>
        <dbReference type="PROSITE" id="PS51162"/>
    </source>
</evidence>
<feature type="disulfide bond" evidence="14">
    <location>
        <begin position="1538"/>
        <end position="1545"/>
    </location>
</feature>
<feature type="domain" description="WAP" evidence="21">
    <location>
        <begin position="1425"/>
        <end position="1475"/>
    </location>
</feature>
<dbReference type="Gene3D" id="4.10.410.10">
    <property type="entry name" value="Pancreatic trypsin inhibitor Kunitz domain"/>
    <property type="match status" value="5"/>
</dbReference>
<dbReference type="InterPro" id="IPR002223">
    <property type="entry name" value="Kunitz_BPTI"/>
</dbReference>
<dbReference type="SUPFAM" id="SSF48726">
    <property type="entry name" value="Immunoglobulin"/>
    <property type="match status" value="1"/>
</dbReference>
<keyword evidence="11" id="KW-0393">Immunoglobulin domain</keyword>
<feature type="domain" description="Kazal-like" evidence="22">
    <location>
        <begin position="1588"/>
        <end position="1642"/>
    </location>
</feature>
<comment type="caution">
    <text evidence="13">Lacks conserved residue(s) required for the propagation of feature annotation.</text>
</comment>
<evidence type="ECO:0000259" key="17">
    <source>
        <dbReference type="PROSITE" id="PS50189"/>
    </source>
</evidence>
<feature type="domain" description="Kazal-like" evidence="22">
    <location>
        <begin position="1660"/>
        <end position="1719"/>
    </location>
</feature>
<dbReference type="Pfam" id="PF00014">
    <property type="entry name" value="Kunitz_BPTI"/>
    <property type="match status" value="5"/>
</dbReference>
<feature type="domain" description="WAP" evidence="21">
    <location>
        <begin position="2709"/>
        <end position="2758"/>
    </location>
</feature>
<dbReference type="Gene3D" id="3.30.60.30">
    <property type="match status" value="16"/>
</dbReference>
<feature type="domain" description="Kazal-like" evidence="22">
    <location>
        <begin position="1904"/>
        <end position="1951"/>
    </location>
</feature>